<dbReference type="Gramene" id="OE9A052554T1">
    <property type="protein sequence ID" value="OE9A052554C1"/>
    <property type="gene ID" value="OE9A052554"/>
</dbReference>
<evidence type="ECO:0000313" key="2">
    <source>
        <dbReference type="EMBL" id="CAA2968002.1"/>
    </source>
</evidence>
<name>A0A8S0QLT4_OLEEU</name>
<dbReference type="CDD" id="cd22162">
    <property type="entry name" value="F-box_AtSKIP3-like"/>
    <property type="match status" value="1"/>
</dbReference>
<keyword evidence="3" id="KW-1185">Reference proteome</keyword>
<evidence type="ECO:0000313" key="3">
    <source>
        <dbReference type="Proteomes" id="UP000594638"/>
    </source>
</evidence>
<dbReference type="InterPro" id="IPR001810">
    <property type="entry name" value="F-box_dom"/>
</dbReference>
<dbReference type="Pfam" id="PF14299">
    <property type="entry name" value="PP2"/>
    <property type="match status" value="1"/>
</dbReference>
<evidence type="ECO:0000259" key="1">
    <source>
        <dbReference type="Pfam" id="PF00646"/>
    </source>
</evidence>
<proteinExistence type="predicted"/>
<gene>
    <name evidence="2" type="ORF">OLEA9_A052554</name>
</gene>
<dbReference type="PANTHER" id="PTHR32278:SF111">
    <property type="entry name" value="F-BOX PROTEIN PP2-B12-RELATED"/>
    <property type="match status" value="1"/>
</dbReference>
<dbReference type="InterPro" id="IPR025886">
    <property type="entry name" value="PP2-like"/>
</dbReference>
<sequence length="305" mass="34788">MERNTMSVESYNDFQALPEGCIATALSLTSPKDACRLSVVNPTFRSAAESDAVWERFLPPDYRDIILRSVDGYDSVLAKFRSKKELYFHLCDNPIIIDGGNKSFSLDKGTGKKCFMLAARDLLIVWGDTPEYWRWIPYPESRFPEVAELLDVCWFEIRGKINTSMLSSGTTYAAYLVFTSKSGIYGFEYQPAEATVGISGQDGVKRTVCLDPDGEQRHRYQIVPRRIFFNHRLAHIYRRRGDLASERITEYPKVRADKWMEVGLGEFYVDGEQNLDMEISLTETKGGNWKNGVVIQGIEIRPKAE</sequence>
<dbReference type="InterPro" id="IPR036047">
    <property type="entry name" value="F-box-like_dom_sf"/>
</dbReference>
<dbReference type="Pfam" id="PF00646">
    <property type="entry name" value="F-box"/>
    <property type="match status" value="1"/>
</dbReference>
<dbReference type="EMBL" id="CACTIH010001896">
    <property type="protein sequence ID" value="CAA2968002.1"/>
    <property type="molecule type" value="Genomic_DNA"/>
</dbReference>
<dbReference type="AlphaFoldDB" id="A0A8S0QLT4"/>
<reference evidence="2 3" key="1">
    <citation type="submission" date="2019-12" db="EMBL/GenBank/DDBJ databases">
        <authorList>
            <person name="Alioto T."/>
            <person name="Alioto T."/>
            <person name="Gomez Garrido J."/>
        </authorList>
    </citation>
    <scope>NUCLEOTIDE SEQUENCE [LARGE SCALE GENOMIC DNA]</scope>
</reference>
<comment type="caution">
    <text evidence="2">The sequence shown here is derived from an EMBL/GenBank/DDBJ whole genome shotgun (WGS) entry which is preliminary data.</text>
</comment>
<protein>
    <submittedName>
        <fullName evidence="2">F-box PP2-B10-like</fullName>
    </submittedName>
</protein>
<dbReference type="SUPFAM" id="SSF81383">
    <property type="entry name" value="F-box domain"/>
    <property type="match status" value="1"/>
</dbReference>
<dbReference type="PANTHER" id="PTHR32278">
    <property type="entry name" value="F-BOX DOMAIN-CONTAINING PROTEIN"/>
    <property type="match status" value="1"/>
</dbReference>
<dbReference type="OrthoDB" id="1918565at2759"/>
<dbReference type="Proteomes" id="UP000594638">
    <property type="component" value="Unassembled WGS sequence"/>
</dbReference>
<accession>A0A8S0QLT4</accession>
<dbReference type="Gramene" id="OE9A052554T2">
    <property type="protein sequence ID" value="OE9A052554C2"/>
    <property type="gene ID" value="OE9A052554"/>
</dbReference>
<feature type="domain" description="F-box" evidence="1">
    <location>
        <begin position="16"/>
        <end position="55"/>
    </location>
</feature>
<organism evidence="2 3">
    <name type="scientific">Olea europaea subsp. europaea</name>
    <dbReference type="NCBI Taxonomy" id="158383"/>
    <lineage>
        <taxon>Eukaryota</taxon>
        <taxon>Viridiplantae</taxon>
        <taxon>Streptophyta</taxon>
        <taxon>Embryophyta</taxon>
        <taxon>Tracheophyta</taxon>
        <taxon>Spermatophyta</taxon>
        <taxon>Magnoliopsida</taxon>
        <taxon>eudicotyledons</taxon>
        <taxon>Gunneridae</taxon>
        <taxon>Pentapetalae</taxon>
        <taxon>asterids</taxon>
        <taxon>lamiids</taxon>
        <taxon>Lamiales</taxon>
        <taxon>Oleaceae</taxon>
        <taxon>Oleeae</taxon>
        <taxon>Olea</taxon>
    </lineage>
</organism>